<sequence length="130" mass="15058">MYICLVVQKVFSTIFFIVFLAQSFSQGFYYLDYIFRKKAYIEKCINKSRPMLHCDGKCLLMKKIQEQEKNEQKQAPELKIAKQEIVSLQPSFTLTFSHPLAANTRSYCTVRAGTPVKRSYAIFHPPCSLS</sequence>
<accession>A0A1A9HZK5</accession>
<organism evidence="1 2">
    <name type="scientific">Niabella ginsenosidivorans</name>
    <dbReference type="NCBI Taxonomy" id="1176587"/>
    <lineage>
        <taxon>Bacteria</taxon>
        <taxon>Pseudomonadati</taxon>
        <taxon>Bacteroidota</taxon>
        <taxon>Chitinophagia</taxon>
        <taxon>Chitinophagales</taxon>
        <taxon>Chitinophagaceae</taxon>
        <taxon>Niabella</taxon>
    </lineage>
</organism>
<reference evidence="1 2" key="1">
    <citation type="submission" date="2016-05" db="EMBL/GenBank/DDBJ databases">
        <title>Niabella ginsenosidivorans BS26 whole genome sequencing.</title>
        <authorList>
            <person name="Im W.T."/>
            <person name="Siddiqi M.Z."/>
        </authorList>
    </citation>
    <scope>NUCLEOTIDE SEQUENCE [LARGE SCALE GENOMIC DNA]</scope>
    <source>
        <strain evidence="1 2">BS26</strain>
    </source>
</reference>
<dbReference type="KEGG" id="nia:A8C56_01715"/>
<keyword evidence="2" id="KW-1185">Reference proteome</keyword>
<evidence type="ECO:0000313" key="1">
    <source>
        <dbReference type="EMBL" id="ANH79862.1"/>
    </source>
</evidence>
<dbReference type="AlphaFoldDB" id="A0A1A9HZK5"/>
<proteinExistence type="predicted"/>
<gene>
    <name evidence="1" type="ORF">A8C56_01715</name>
</gene>
<name>A0A1A9HZK5_9BACT</name>
<dbReference type="EMBL" id="CP015772">
    <property type="protein sequence ID" value="ANH79862.1"/>
    <property type="molecule type" value="Genomic_DNA"/>
</dbReference>
<dbReference type="Proteomes" id="UP000077667">
    <property type="component" value="Chromosome"/>
</dbReference>
<dbReference type="STRING" id="1176587.A8C56_01715"/>
<evidence type="ECO:0000313" key="2">
    <source>
        <dbReference type="Proteomes" id="UP000077667"/>
    </source>
</evidence>
<protein>
    <submittedName>
        <fullName evidence="1">Uncharacterized protein</fullName>
    </submittedName>
</protein>